<keyword evidence="5 6" id="KW-0472">Membrane</keyword>
<dbReference type="GO" id="GO:0005436">
    <property type="term" value="F:sodium:phosphate symporter activity"/>
    <property type="evidence" value="ECO:0007669"/>
    <property type="project" value="InterPro"/>
</dbReference>
<dbReference type="Proteomes" id="UP000019146">
    <property type="component" value="Plasmid unnamed"/>
</dbReference>
<dbReference type="AlphaFoldDB" id="A0A0P0RML1"/>
<keyword evidence="2" id="KW-1003">Cell membrane</keyword>
<comment type="subcellular location">
    <subcellularLocation>
        <location evidence="1">Cell membrane</location>
        <topology evidence="1">Multi-pass membrane protein</topology>
    </subcellularLocation>
</comment>
<keyword evidence="7" id="KW-0614">Plasmid</keyword>
<evidence type="ECO:0000256" key="6">
    <source>
        <dbReference type="SAM" id="Phobius"/>
    </source>
</evidence>
<keyword evidence="4 6" id="KW-1133">Transmembrane helix</keyword>
<evidence type="ECO:0000313" key="7">
    <source>
        <dbReference type="EMBL" id="ALL70152.1"/>
    </source>
</evidence>
<feature type="transmembrane region" description="Helical" evidence="6">
    <location>
        <begin position="300"/>
        <end position="320"/>
    </location>
</feature>
<dbReference type="GO" id="GO:0005886">
    <property type="term" value="C:plasma membrane"/>
    <property type="evidence" value="ECO:0007669"/>
    <property type="project" value="UniProtKB-SubCell"/>
</dbReference>
<evidence type="ECO:0000256" key="5">
    <source>
        <dbReference type="ARBA" id="ARBA00023136"/>
    </source>
</evidence>
<dbReference type="EMBL" id="CP012748">
    <property type="protein sequence ID" value="ALL70152.1"/>
    <property type="molecule type" value="Genomic_DNA"/>
</dbReference>
<feature type="transmembrane region" description="Helical" evidence="6">
    <location>
        <begin position="148"/>
        <end position="166"/>
    </location>
</feature>
<keyword evidence="3 6" id="KW-0812">Transmembrane</keyword>
<evidence type="ECO:0000256" key="2">
    <source>
        <dbReference type="ARBA" id="ARBA00022475"/>
    </source>
</evidence>
<dbReference type="PANTHER" id="PTHR10010">
    <property type="entry name" value="SOLUTE CARRIER FAMILY 34 SODIUM PHOSPHATE , MEMBER 2-RELATED"/>
    <property type="match status" value="1"/>
</dbReference>
<protein>
    <submittedName>
        <fullName evidence="7">Sodium-dependent phosphate transporter</fullName>
    </submittedName>
</protein>
<sequence>MCVANHIAKTAQVAMPMQTFTLIDLAGSVALLLLGVQMFQSGLHRAFSPVFEPFLLRALRDRGHAFLGGLAVSTIQPGSTVMGWVMARVITRPADLAPPLASVLGANIGATLAVQVLLLVDQPAISPALILAGVLMFRKASNTRAHDLGRALIGLGLMVLALHALLDLMTDYEDAPSLRMMLGAASTMPAVDMLLAASLSWAAESNVAAVLLIASLCAKNVVPPDTAFALVLGANLGTAARPVLDRAAPRDPSSRRVPVGILLMLLAGVAVALAALVPIGRVMVSIEPDNGRVVADFHTLFNLIVAVAFMPLLAPYGHLLTRLMPAWSRLVDPSDTDHDDFRHARNHPSLPHDIAQTAGVRMPRQDVLDNVTSARDVGRWSSNIPRTDNPTSDPRPISGIVACKAHITHNAVHLRRAGRNALEWLKDDGSLSRFEMKGTIWLHMQDLQIVRQLEPVRGAAQAVLSTSIVGMASLDDSDLSIIGEPWLTTRTVRVTFSSREIGSADHDGLRDLQDTLGTTFSDVPLGTARVGLNRQDDELEEPPVWWVSIDIPASSLDGLKEAIESGRLRAAQLGLCVSGIYAPVCSRGDITPGPSLLLKPDSIDVSDSPQIATGYVTHLAFDLSKVSLQSFRSLD</sequence>
<proteinExistence type="predicted"/>
<feature type="transmembrane region" description="Helical" evidence="6">
    <location>
        <begin position="259"/>
        <end position="280"/>
    </location>
</feature>
<evidence type="ECO:0000256" key="4">
    <source>
        <dbReference type="ARBA" id="ARBA00022989"/>
    </source>
</evidence>
<evidence type="ECO:0000313" key="8">
    <source>
        <dbReference type="Proteomes" id="UP000019146"/>
    </source>
</evidence>
<name>A0A0P0RML1_9BURK</name>
<evidence type="ECO:0000256" key="3">
    <source>
        <dbReference type="ARBA" id="ARBA00022692"/>
    </source>
</evidence>
<dbReference type="KEGG" id="bcai:K788_0001498"/>
<feature type="transmembrane region" description="Helical" evidence="6">
    <location>
        <begin position="21"/>
        <end position="43"/>
    </location>
</feature>
<accession>A0A0P0RML1</accession>
<geneLocation type="plasmid" evidence="8"/>
<dbReference type="InterPro" id="IPR003841">
    <property type="entry name" value="Na/Pi_transpt"/>
</dbReference>
<gene>
    <name evidence="7" type="ORF">K788_0001498</name>
</gene>
<evidence type="ECO:0000256" key="1">
    <source>
        <dbReference type="ARBA" id="ARBA00004651"/>
    </source>
</evidence>
<feature type="transmembrane region" description="Helical" evidence="6">
    <location>
        <begin position="63"/>
        <end position="87"/>
    </location>
</feature>
<dbReference type="Pfam" id="PF02690">
    <property type="entry name" value="Na_Pi_cotrans"/>
    <property type="match status" value="1"/>
</dbReference>
<reference evidence="7 8" key="1">
    <citation type="journal article" date="2014" name="Genome Announc.">
        <title>Draft Genome Sequence of the Haloacid-Degrading Burkholderia caribensis Strain MBA4.</title>
        <authorList>
            <person name="Pan Y."/>
            <person name="Kong K.F."/>
            <person name="Tsang J.S."/>
        </authorList>
    </citation>
    <scope>NUCLEOTIDE SEQUENCE [LARGE SCALE GENOMIC DNA]</scope>
    <source>
        <strain evidence="7 8">MBA4</strain>
        <plasmid evidence="8">Plasmid</plasmid>
    </source>
</reference>
<organism evidence="7 8">
    <name type="scientific">Paraburkholderia caribensis MBA4</name>
    <dbReference type="NCBI Taxonomy" id="1323664"/>
    <lineage>
        <taxon>Bacteria</taxon>
        <taxon>Pseudomonadati</taxon>
        <taxon>Pseudomonadota</taxon>
        <taxon>Betaproteobacteria</taxon>
        <taxon>Burkholderiales</taxon>
        <taxon>Burkholderiaceae</taxon>
        <taxon>Paraburkholderia</taxon>
    </lineage>
</organism>
<dbReference type="PANTHER" id="PTHR10010:SF46">
    <property type="entry name" value="SODIUM-DEPENDENT PHOSPHATE TRANSPORT PROTEIN 2B"/>
    <property type="match status" value="1"/>
</dbReference>
<dbReference type="GO" id="GO:0044341">
    <property type="term" value="P:sodium-dependent phosphate transport"/>
    <property type="evidence" value="ECO:0007669"/>
    <property type="project" value="InterPro"/>
</dbReference>
<dbReference type="NCBIfam" id="NF037997">
    <property type="entry name" value="Na_Pi_symport"/>
    <property type="match status" value="1"/>
</dbReference>